<keyword evidence="2" id="KW-1185">Reference proteome</keyword>
<gene>
    <name evidence="1" type="ORF">GCM10009809_30170</name>
</gene>
<comment type="caution">
    <text evidence="1">The sequence shown here is derived from an EMBL/GenBank/DDBJ whole genome shotgun (WGS) entry which is preliminary data.</text>
</comment>
<dbReference type="Proteomes" id="UP001501138">
    <property type="component" value="Unassembled WGS sequence"/>
</dbReference>
<dbReference type="RefSeq" id="WP_344249335.1">
    <property type="nucleotide sequence ID" value="NZ_BAAAPM010000006.1"/>
</dbReference>
<proteinExistence type="predicted"/>
<evidence type="ECO:0000313" key="2">
    <source>
        <dbReference type="Proteomes" id="UP001501138"/>
    </source>
</evidence>
<organism evidence="1 2">
    <name type="scientific">Isoptericola hypogeus</name>
    <dbReference type="NCBI Taxonomy" id="300179"/>
    <lineage>
        <taxon>Bacteria</taxon>
        <taxon>Bacillati</taxon>
        <taxon>Actinomycetota</taxon>
        <taxon>Actinomycetes</taxon>
        <taxon>Micrococcales</taxon>
        <taxon>Promicromonosporaceae</taxon>
        <taxon>Isoptericola</taxon>
    </lineage>
</organism>
<name>A0ABN2JML1_9MICO</name>
<protein>
    <submittedName>
        <fullName evidence="1">Uncharacterized protein</fullName>
    </submittedName>
</protein>
<evidence type="ECO:0000313" key="1">
    <source>
        <dbReference type="EMBL" id="GAA1732692.1"/>
    </source>
</evidence>
<accession>A0ABN2JML1</accession>
<sequence length="214" mass="21672">MPVRAVVVPATPLLVPGASGGARVLSATRDLVGAALGELVAHALRPGAPAGLLVLASAGRQGARGPVRSGRPRSGRLRPSLAGAGIADRWVPGVAAWPPSDEATYAPDDVAHVPASVALLCLAAALEARGAAGALAEVEVVEVPARLHAEDAEVLRLRLRAAAAVVAADDDGPVVGTLGDVAGRAGWIPEVRIAAEAHEHLQERYDVTVWRSGA</sequence>
<dbReference type="EMBL" id="BAAAPM010000006">
    <property type="protein sequence ID" value="GAA1732692.1"/>
    <property type="molecule type" value="Genomic_DNA"/>
</dbReference>
<reference evidence="1 2" key="1">
    <citation type="journal article" date="2019" name="Int. J. Syst. Evol. Microbiol.">
        <title>The Global Catalogue of Microorganisms (GCM) 10K type strain sequencing project: providing services to taxonomists for standard genome sequencing and annotation.</title>
        <authorList>
            <consortium name="The Broad Institute Genomics Platform"/>
            <consortium name="The Broad Institute Genome Sequencing Center for Infectious Disease"/>
            <person name="Wu L."/>
            <person name="Ma J."/>
        </authorList>
    </citation>
    <scope>NUCLEOTIDE SEQUENCE [LARGE SCALE GENOMIC DNA]</scope>
    <source>
        <strain evidence="1 2">JCM 15589</strain>
    </source>
</reference>